<feature type="coiled-coil region" evidence="6">
    <location>
        <begin position="288"/>
        <end position="329"/>
    </location>
</feature>
<feature type="region of interest" description="Disordered" evidence="7">
    <location>
        <begin position="560"/>
        <end position="585"/>
    </location>
</feature>
<evidence type="ECO:0000256" key="4">
    <source>
        <dbReference type="ARBA" id="ARBA00023134"/>
    </source>
</evidence>
<feature type="compositionally biased region" description="Basic and acidic residues" evidence="7">
    <location>
        <begin position="570"/>
        <end position="579"/>
    </location>
</feature>
<dbReference type="RefSeq" id="WP_171978938.1">
    <property type="nucleotide sequence ID" value="NZ_MQMF01000003.1"/>
</dbReference>
<dbReference type="Gene3D" id="3.40.50.300">
    <property type="entry name" value="P-loop containing nucleotide triphosphate hydrolases"/>
    <property type="match status" value="2"/>
</dbReference>
<organism evidence="9 10">
    <name type="scientific">Fictibacillus arsenicus</name>
    <dbReference type="NCBI Taxonomy" id="255247"/>
    <lineage>
        <taxon>Bacteria</taxon>
        <taxon>Bacillati</taxon>
        <taxon>Bacillota</taxon>
        <taxon>Bacilli</taxon>
        <taxon>Bacillales</taxon>
        <taxon>Fictibacillaceae</taxon>
        <taxon>Fictibacillus</taxon>
    </lineage>
</organism>
<feature type="domain" description="Dynamin N-terminal" evidence="8">
    <location>
        <begin position="624"/>
        <end position="822"/>
    </location>
</feature>
<evidence type="ECO:0000256" key="5">
    <source>
        <dbReference type="ARBA" id="ARBA00023136"/>
    </source>
</evidence>
<name>A0A1V3G5P8_9BACL</name>
<evidence type="ECO:0000313" key="10">
    <source>
        <dbReference type="Proteomes" id="UP000188597"/>
    </source>
</evidence>
<dbReference type="GO" id="GO:0016020">
    <property type="term" value="C:membrane"/>
    <property type="evidence" value="ECO:0007669"/>
    <property type="project" value="UniProtKB-SubCell"/>
</dbReference>
<dbReference type="InterPro" id="IPR027417">
    <property type="entry name" value="P-loop_NTPase"/>
</dbReference>
<dbReference type="CDD" id="cd09912">
    <property type="entry name" value="DLP_2"/>
    <property type="match status" value="1"/>
</dbReference>
<dbReference type="EMBL" id="MQMF01000003">
    <property type="protein sequence ID" value="OOE10796.1"/>
    <property type="molecule type" value="Genomic_DNA"/>
</dbReference>
<dbReference type="PANTHER" id="PTHR10465">
    <property type="entry name" value="TRANSMEMBRANE GTPASE FZO1"/>
    <property type="match status" value="1"/>
</dbReference>
<keyword evidence="6" id="KW-0175">Coiled coil</keyword>
<evidence type="ECO:0000256" key="2">
    <source>
        <dbReference type="ARBA" id="ARBA00022741"/>
    </source>
</evidence>
<feature type="domain" description="Dynamin N-terminal" evidence="8">
    <location>
        <begin position="49"/>
        <end position="204"/>
    </location>
</feature>
<keyword evidence="5" id="KW-0472">Membrane</keyword>
<evidence type="ECO:0000259" key="8">
    <source>
        <dbReference type="Pfam" id="PF00350"/>
    </source>
</evidence>
<dbReference type="Proteomes" id="UP000188597">
    <property type="component" value="Unassembled WGS sequence"/>
</dbReference>
<evidence type="ECO:0000313" key="9">
    <source>
        <dbReference type="EMBL" id="OOE10796.1"/>
    </source>
</evidence>
<evidence type="ECO:0000256" key="6">
    <source>
        <dbReference type="SAM" id="Coils"/>
    </source>
</evidence>
<reference evidence="9 10" key="1">
    <citation type="submission" date="2016-11" db="EMBL/GenBank/DDBJ databases">
        <authorList>
            <person name="Jaros S."/>
            <person name="Januszkiewicz K."/>
            <person name="Wedrychowicz H."/>
        </authorList>
    </citation>
    <scope>NUCLEOTIDE SEQUENCE [LARGE SCALE GENOMIC DNA]</scope>
    <source>
        <strain evidence="9 10">Con a/3</strain>
    </source>
</reference>
<dbReference type="Pfam" id="PF00350">
    <property type="entry name" value="Dynamin_N"/>
    <property type="match status" value="2"/>
</dbReference>
<evidence type="ECO:0000256" key="1">
    <source>
        <dbReference type="ARBA" id="ARBA00004370"/>
    </source>
</evidence>
<dbReference type="InterPro" id="IPR045063">
    <property type="entry name" value="Dynamin_N"/>
</dbReference>
<accession>A0A1V3G5P8</accession>
<dbReference type="AlphaFoldDB" id="A0A1V3G5P8"/>
<dbReference type="CDD" id="cd00882">
    <property type="entry name" value="Ras_like_GTPase"/>
    <property type="match status" value="1"/>
</dbReference>
<comment type="caution">
    <text evidence="9">The sequence shown here is derived from an EMBL/GenBank/DDBJ whole genome shotgun (WGS) entry which is preliminary data.</text>
</comment>
<dbReference type="SUPFAM" id="SSF52540">
    <property type="entry name" value="P-loop containing nucleoside triphosphate hydrolases"/>
    <property type="match status" value="2"/>
</dbReference>
<protein>
    <recommendedName>
        <fullName evidence="8">Dynamin N-terminal domain-containing protein</fullName>
    </recommendedName>
</protein>
<evidence type="ECO:0000256" key="3">
    <source>
        <dbReference type="ARBA" id="ARBA00022801"/>
    </source>
</evidence>
<comment type="subcellular location">
    <subcellularLocation>
        <location evidence="1">Membrane</location>
    </subcellularLocation>
</comment>
<gene>
    <name evidence="9" type="ORF">UN64_15730</name>
</gene>
<evidence type="ECO:0000256" key="7">
    <source>
        <dbReference type="SAM" id="MobiDB-lite"/>
    </source>
</evidence>
<sequence length="1178" mass="135443">MKSTKKELLYTEKQRLIALYEKFDEIKEFEKAGQISELFLKVAEEEYAIAFCGHFSAGKSSLINALSNTGILPASPIPTSANIVKMKQGEPKAVVHLKNKEVVTFKHPYNVEEIKTLCKDAELVDAIELFYESEENTAANIAFYDTPGIDSTDPAHKKATENVIHLADVIFYVMDYNHILSETNIEFIKSLNEKDKSIRLIINQIDKHQEEELSFISFKENVFDAFKAFGICKEQIFFTSVRSPEIPFNDLSALVAYIKKIELNKDQLLLEETNRQLRYFVTEFVDQNEKNKLNLEAIEEKLVLLYNEKKKQQSLINDIEQNKKKKEETIRDQFVKIIESAQLMPYETREKAGLFIEAAKKDFKVGLLFSKQKTEQERTRRKNTFQEKLQESVDAHINWHAQNYLNSLQKEFQTDFPQWETVKLTDETLYSYVQSGLSSQGQGLINYCDSIAGEVKKKARQQMSDFISFAVSLIKDENDKVFAEYQEQSEKINKEIAALEKEKEEVVIWAEIKKELLNAVTAEEPFIFAVKEYELKFKSQYNEISVVEFKSKFGEKAENKSLNAEQDSSEVQKKEKEKSSTLQDETENLYSTAAVLKPLSGFSNIADEMNQLADRLKKRSFSTVLFGAFSAGKSSFANALFGEAILPSSPNPTTAAINEIRKPDEENDHGTVTIEMKSEQEVLNEINMLLKTNYSDLNILLDTSKEEFKDNKHVGAFLEGYPGSKGQLGTHIKAGMSEIRNFAAVESNACFVKKITIYYSCPLTEKGLVLVDTPGANSIHSRHTEVAFEYMKQADIIIYLTYFNHAFSYADREFLIQLGRIKDTFASDKMFFAINASDLANSDEDKLDVVNHVKGNLQTFGIRNPRLFSVSSKNELSQPGHPESGFDLFNERLFHYVENDLEQAMINSALASQNHARNVIRNLLSETELRLQQEDEYLNAVHQRENSLVEYCTNNNFLAKKQFEQEQKELLFYVKQRVLIRYHDFYKETIHPAAVRSSKAELDACISELYTKLAHDLHQEFRASSLRLDKWIQKNLNDKEKKTIEKGEEYQVSLKAPAENPDLYFTPSISSKFNESAGRDNKEWISYFKNAKQFFEQGGSNDLKNDLAKRIEKEVEQWLANAEKALEHHYTSVIEKAEIHSKEDLLDQITSYFKELKKPGDLEARIIELKNYLNKITH</sequence>
<proteinExistence type="predicted"/>
<dbReference type="GO" id="GO:0005525">
    <property type="term" value="F:GTP binding"/>
    <property type="evidence" value="ECO:0007669"/>
    <property type="project" value="UniProtKB-KW"/>
</dbReference>
<keyword evidence="3" id="KW-0378">Hydrolase</keyword>
<dbReference type="InterPro" id="IPR027094">
    <property type="entry name" value="Mitofusin_fam"/>
</dbReference>
<dbReference type="PANTHER" id="PTHR10465:SF0">
    <property type="entry name" value="SARCALUMENIN"/>
    <property type="match status" value="1"/>
</dbReference>
<keyword evidence="4" id="KW-0342">GTP-binding</keyword>
<dbReference type="GO" id="GO:0003924">
    <property type="term" value="F:GTPase activity"/>
    <property type="evidence" value="ECO:0007669"/>
    <property type="project" value="InterPro"/>
</dbReference>
<keyword evidence="2" id="KW-0547">Nucleotide-binding</keyword>